<feature type="region of interest" description="Disordered" evidence="1">
    <location>
        <begin position="808"/>
        <end position="833"/>
    </location>
</feature>
<accession>A0A8J5CHJ5</accession>
<comment type="caution">
    <text evidence="2">The sequence shown here is derived from an EMBL/GenBank/DDBJ whole genome shotgun (WGS) entry which is preliminary data.</text>
</comment>
<evidence type="ECO:0000313" key="3">
    <source>
        <dbReference type="Proteomes" id="UP000770661"/>
    </source>
</evidence>
<dbReference type="PANTHER" id="PTHR46704">
    <property type="entry name" value="CXC DOMAIN-CONTAINING PROTEIN-RELATED"/>
    <property type="match status" value="1"/>
</dbReference>
<dbReference type="AlphaFoldDB" id="A0A8J5CHJ5"/>
<reference evidence="2" key="1">
    <citation type="submission" date="2020-07" db="EMBL/GenBank/DDBJ databases">
        <title>The High-quality genome of the commercially important snow crab, Chionoecetes opilio.</title>
        <authorList>
            <person name="Jeong J.-H."/>
            <person name="Ryu S."/>
        </authorList>
    </citation>
    <scope>NUCLEOTIDE SEQUENCE</scope>
    <source>
        <strain evidence="2">MADBK_172401_WGS</strain>
        <tissue evidence="2">Digestive gland</tissue>
    </source>
</reference>
<evidence type="ECO:0008006" key="4">
    <source>
        <dbReference type="Google" id="ProtNLM"/>
    </source>
</evidence>
<name>A0A8J5CHJ5_CHIOP</name>
<evidence type="ECO:0000313" key="2">
    <source>
        <dbReference type="EMBL" id="KAG0710809.1"/>
    </source>
</evidence>
<dbReference type="Proteomes" id="UP000770661">
    <property type="component" value="Unassembled WGS sequence"/>
</dbReference>
<keyword evidence="3" id="KW-1185">Reference proteome</keyword>
<sequence length="833" mass="92215">MPKEETNEDSNAGPKRLRSSIGGDVFDFQKHCLFCHDITPCILPNEYDPKVPQQYRVPASRVTTDKMGDGETYKQYLLDLCEKRGEELGRIVRNRIIGAPSDLHAADAKYYRSCNANFHRDAHRTNMIDSKGSADDQAFAETVHVLGCDRSKVWNSLDVEAVYADKGGSVMSRRVLVENVIQHFAENMLALHSPGVATLLVFRKHVATNLRLVDDDQNGDMDECIRKVGKQIMKETKAAKHDFKSYNKHIDRELASGCISETLVKLLSAIKSTFHNSLQSIMVGNIVSSVVTSQPAPLQIAIGVLLGDHKMIITELYKYNVSCSYDEVRRFRRSAGAQSSKAQQLAGLRDAALGGLVQIIIDNFDAVISSQNCRLECHYMAMLAAQWKIDLDRLDGLDTAIPRLSKEPLTRSYRCSRLFEADVHLCFDRYFEYSTKSSSRSARANATRVHQLERKTPLPARDAVLKNSANEKQLNTLLCDAILSDDNFLQHATQNHQLVVTGENDMPTQVSKGRKSPRLDLASTHEEADILITQQAIHLAKEDPESHVRVVCDDTDVFALLAYYYLSEKLQLSLTMQSPIMGRSCIDVKETARKHSAIVPELLALHALTGCDSVAATYGIGKTKAIAVARKGYTLDQLGKPLANIVEVTEQATAFMGACYGITTPTSSMTKIRQKLWAQKTGKSTAAPKLCSLPPTTEAFEQNVRRAHHQVAHWYSALSGDPPTLAAVEHGWEDDDTNKCLIPRNMEDGVSYAPEHIFKLVRCGCTSERACRGGKCGCMGRQLPCTMFCTCGGGTACSNPFNITESATDHVDIPDGSDEANDRAMDVDDEDDE</sequence>
<proteinExistence type="predicted"/>
<dbReference type="PANTHER" id="PTHR46704:SF9">
    <property type="entry name" value="BHLH DOMAIN-CONTAINING PROTEIN"/>
    <property type="match status" value="1"/>
</dbReference>
<protein>
    <recommendedName>
        <fullName evidence="4">Tesmin/TSO1-like CXC domain-containing protein</fullName>
    </recommendedName>
</protein>
<gene>
    <name evidence="2" type="ORF">GWK47_002428</name>
</gene>
<dbReference type="EMBL" id="JACEEZ010023883">
    <property type="protein sequence ID" value="KAG0710809.1"/>
    <property type="molecule type" value="Genomic_DNA"/>
</dbReference>
<organism evidence="2 3">
    <name type="scientific">Chionoecetes opilio</name>
    <name type="common">Atlantic snow crab</name>
    <name type="synonym">Cancer opilio</name>
    <dbReference type="NCBI Taxonomy" id="41210"/>
    <lineage>
        <taxon>Eukaryota</taxon>
        <taxon>Metazoa</taxon>
        <taxon>Ecdysozoa</taxon>
        <taxon>Arthropoda</taxon>
        <taxon>Crustacea</taxon>
        <taxon>Multicrustacea</taxon>
        <taxon>Malacostraca</taxon>
        <taxon>Eumalacostraca</taxon>
        <taxon>Eucarida</taxon>
        <taxon>Decapoda</taxon>
        <taxon>Pleocyemata</taxon>
        <taxon>Brachyura</taxon>
        <taxon>Eubrachyura</taxon>
        <taxon>Majoidea</taxon>
        <taxon>Majidae</taxon>
        <taxon>Chionoecetes</taxon>
    </lineage>
</organism>
<evidence type="ECO:0000256" key="1">
    <source>
        <dbReference type="SAM" id="MobiDB-lite"/>
    </source>
</evidence>